<dbReference type="SUPFAM" id="SSF75712">
    <property type="entry name" value="Rad50 coiled-coil Zn hook"/>
    <property type="match status" value="1"/>
</dbReference>
<organism evidence="2 3">
    <name type="scientific">Vulgatibacter incomptus</name>
    <dbReference type="NCBI Taxonomy" id="1391653"/>
    <lineage>
        <taxon>Bacteria</taxon>
        <taxon>Pseudomonadati</taxon>
        <taxon>Myxococcota</taxon>
        <taxon>Myxococcia</taxon>
        <taxon>Myxococcales</taxon>
        <taxon>Cystobacterineae</taxon>
        <taxon>Vulgatibacteraceae</taxon>
        <taxon>Vulgatibacter</taxon>
    </lineage>
</organism>
<evidence type="ECO:0000313" key="2">
    <source>
        <dbReference type="EMBL" id="AKU92369.1"/>
    </source>
</evidence>
<feature type="region of interest" description="Disordered" evidence="1">
    <location>
        <begin position="1"/>
        <end position="30"/>
    </location>
</feature>
<name>A0A0K1PGX2_9BACT</name>
<gene>
    <name evidence="2" type="ORF">AKJ08_2756</name>
</gene>
<accession>A0A0K1PGX2</accession>
<sequence>MGVARFRYGDEMDEKRREPSQPTDREPAKTEVRCAMPDVDGICPVCGASYAWEHAHQICPRCKIPQSCCN</sequence>
<dbReference type="KEGG" id="vin:AKJ08_2756"/>
<dbReference type="EMBL" id="CP012332">
    <property type="protein sequence ID" value="AKU92369.1"/>
    <property type="molecule type" value="Genomic_DNA"/>
</dbReference>
<evidence type="ECO:0000313" key="3">
    <source>
        <dbReference type="Proteomes" id="UP000055590"/>
    </source>
</evidence>
<feature type="compositionally biased region" description="Basic and acidic residues" evidence="1">
    <location>
        <begin position="7"/>
        <end position="30"/>
    </location>
</feature>
<dbReference type="Proteomes" id="UP000055590">
    <property type="component" value="Chromosome"/>
</dbReference>
<dbReference type="STRING" id="1391653.AKJ08_2756"/>
<reference evidence="2 3" key="1">
    <citation type="submission" date="2015-08" db="EMBL/GenBank/DDBJ databases">
        <authorList>
            <person name="Babu N.S."/>
            <person name="Beckwith C.J."/>
            <person name="Beseler K.G."/>
            <person name="Brison A."/>
            <person name="Carone J.V."/>
            <person name="Caskin T.P."/>
            <person name="Diamond M."/>
            <person name="Durham M.E."/>
            <person name="Foxe J.M."/>
            <person name="Go M."/>
            <person name="Henderson B.A."/>
            <person name="Jones I.B."/>
            <person name="McGettigan J.A."/>
            <person name="Micheletti S.J."/>
            <person name="Nasrallah M.E."/>
            <person name="Ortiz D."/>
            <person name="Piller C.R."/>
            <person name="Privatt S.R."/>
            <person name="Schneider S.L."/>
            <person name="Sharp S."/>
            <person name="Smith T.C."/>
            <person name="Stanton J.D."/>
            <person name="Ullery H.E."/>
            <person name="Wilson R.J."/>
            <person name="Serrano M.G."/>
            <person name="Buck G."/>
            <person name="Lee V."/>
            <person name="Wang Y."/>
            <person name="Carvalho R."/>
            <person name="Voegtly L."/>
            <person name="Shi R."/>
            <person name="Duckworth R."/>
            <person name="Johnson A."/>
            <person name="Loviza R."/>
            <person name="Walstead R."/>
            <person name="Shah Z."/>
            <person name="Kiflezghi M."/>
            <person name="Wade K."/>
            <person name="Ball S.L."/>
            <person name="Bradley K.W."/>
            <person name="Asai D.J."/>
            <person name="Bowman C.A."/>
            <person name="Russell D.A."/>
            <person name="Pope W.H."/>
            <person name="Jacobs-Sera D."/>
            <person name="Hendrix R.W."/>
            <person name="Hatfull G.F."/>
        </authorList>
    </citation>
    <scope>NUCLEOTIDE SEQUENCE [LARGE SCALE GENOMIC DNA]</scope>
    <source>
        <strain evidence="2 3">DSM 27710</strain>
    </source>
</reference>
<proteinExistence type="predicted"/>
<protein>
    <submittedName>
        <fullName evidence="2">Uncharacterized protein</fullName>
    </submittedName>
</protein>
<keyword evidence="3" id="KW-1185">Reference proteome</keyword>
<evidence type="ECO:0000256" key="1">
    <source>
        <dbReference type="SAM" id="MobiDB-lite"/>
    </source>
</evidence>
<dbReference type="AlphaFoldDB" id="A0A0K1PGX2"/>